<feature type="transmembrane region" description="Helical" evidence="6">
    <location>
        <begin position="427"/>
        <end position="450"/>
    </location>
</feature>
<reference evidence="8" key="1">
    <citation type="submission" date="2024-04" db="EMBL/GenBank/DDBJ databases">
        <title>Salinicola lusitanus LLJ914,a marine bacterium isolated from the Okinawa Trough.</title>
        <authorList>
            <person name="Li J."/>
        </authorList>
    </citation>
    <scope>NUCLEOTIDE SEQUENCE [LARGE SCALE GENOMIC DNA]</scope>
</reference>
<feature type="transmembrane region" description="Helical" evidence="6">
    <location>
        <begin position="233"/>
        <end position="254"/>
    </location>
</feature>
<evidence type="ECO:0000256" key="1">
    <source>
        <dbReference type="ARBA" id="ARBA00004141"/>
    </source>
</evidence>
<dbReference type="InterPro" id="IPR003689">
    <property type="entry name" value="ZIP"/>
</dbReference>
<evidence type="ECO:0000313" key="7">
    <source>
        <dbReference type="EMBL" id="KAK7886746.1"/>
    </source>
</evidence>
<evidence type="ECO:0008006" key="9">
    <source>
        <dbReference type="Google" id="ProtNLM"/>
    </source>
</evidence>
<dbReference type="PANTHER" id="PTHR11040:SF58">
    <property type="entry name" value="ZINC TRANSPORTER ZIP1"/>
    <property type="match status" value="1"/>
</dbReference>
<evidence type="ECO:0000256" key="3">
    <source>
        <dbReference type="ARBA" id="ARBA00022989"/>
    </source>
</evidence>
<feature type="transmembrane region" description="Helical" evidence="6">
    <location>
        <begin position="200"/>
        <end position="221"/>
    </location>
</feature>
<proteinExistence type="predicted"/>
<evidence type="ECO:0000256" key="4">
    <source>
        <dbReference type="ARBA" id="ARBA00023136"/>
    </source>
</evidence>
<dbReference type="PANTHER" id="PTHR11040">
    <property type="entry name" value="ZINC/IRON TRANSPORTER"/>
    <property type="match status" value="1"/>
</dbReference>
<keyword evidence="3 6" id="KW-1133">Transmembrane helix</keyword>
<feature type="transmembrane region" description="Helical" evidence="6">
    <location>
        <begin position="279"/>
        <end position="298"/>
    </location>
</feature>
<accession>A0AAW0N230</accession>
<keyword evidence="8" id="KW-1185">Reference proteome</keyword>
<evidence type="ECO:0000256" key="5">
    <source>
        <dbReference type="SAM" id="MobiDB-lite"/>
    </source>
</evidence>
<sequence>MCPLSEARSPAALLHSHTAESSRNHRGKRENRLHRSASFFFLLLSLLQLQNCACAGEKLPRPGGETTNNPKRSVATTFPALSLFYYAKNGAVRKSRWSHKLRRISADQLTKVTHTSEVWSKLSPGNSHGLQPLSRHFPGLLWLLSNPHDRLNLLLQSFHGGRSGVTSVCRSKVRGPEDGVRREDSGSGSGPAAPALEVKLGALALLLSLTLVFGISPLCLVRCTHNPDLRRRLLSLTSCFAGGVFFATCLLDLLPDYLDGINKAFTNAGVTLQFPLPEFIMSMGFFLVLVLEQILLSVKHSPSSSSSSSSSPPSVFDERRSLLDTNHIQTPDSPRLQRRVSDVHPNHRRSSVSDDHHVHVDFSSQSALRAFILVFSLSLHSVFEGLAVGLVEQEKEVLELCLALLIHKSIIALSLCFRLIQGQIRRSVVVGCLLLFSVMTPLGIAIGVTLTEETRTSPRQQIVRSSLEGLAAGTFIYITFMEILPHELQGSPRSNMPKVCMLLLGFALVTAVLFIRL</sequence>
<comment type="caution">
    <text evidence="7">The sequence shown here is derived from an EMBL/GenBank/DDBJ whole genome shotgun (WGS) entry which is preliminary data.</text>
</comment>
<dbReference type="GO" id="GO:0005385">
    <property type="term" value="F:zinc ion transmembrane transporter activity"/>
    <property type="evidence" value="ECO:0007669"/>
    <property type="project" value="TreeGrafter"/>
</dbReference>
<organism evidence="7 8">
    <name type="scientific">Mugilogobius chulae</name>
    <name type="common">yellowstripe goby</name>
    <dbReference type="NCBI Taxonomy" id="88201"/>
    <lineage>
        <taxon>Eukaryota</taxon>
        <taxon>Metazoa</taxon>
        <taxon>Chordata</taxon>
        <taxon>Craniata</taxon>
        <taxon>Vertebrata</taxon>
        <taxon>Euteleostomi</taxon>
        <taxon>Actinopterygii</taxon>
        <taxon>Neopterygii</taxon>
        <taxon>Teleostei</taxon>
        <taxon>Neoteleostei</taxon>
        <taxon>Acanthomorphata</taxon>
        <taxon>Gobiaria</taxon>
        <taxon>Gobiiformes</taxon>
        <taxon>Gobioidei</taxon>
        <taxon>Gobiidae</taxon>
        <taxon>Gobionellinae</taxon>
        <taxon>Mugilogobius</taxon>
    </lineage>
</organism>
<dbReference type="Pfam" id="PF02535">
    <property type="entry name" value="Zip"/>
    <property type="match status" value="1"/>
</dbReference>
<evidence type="ECO:0000256" key="6">
    <source>
        <dbReference type="SAM" id="Phobius"/>
    </source>
</evidence>
<dbReference type="EMBL" id="JBBPFD010000019">
    <property type="protein sequence ID" value="KAK7886746.1"/>
    <property type="molecule type" value="Genomic_DNA"/>
</dbReference>
<keyword evidence="4 6" id="KW-0472">Membrane</keyword>
<evidence type="ECO:0000256" key="2">
    <source>
        <dbReference type="ARBA" id="ARBA00022692"/>
    </source>
</evidence>
<feature type="region of interest" description="Disordered" evidence="5">
    <location>
        <begin position="1"/>
        <end position="30"/>
    </location>
</feature>
<gene>
    <name evidence="7" type="ORF">WMY93_026367</name>
</gene>
<feature type="transmembrane region" description="Helical" evidence="6">
    <location>
        <begin position="496"/>
        <end position="515"/>
    </location>
</feature>
<feature type="compositionally biased region" description="Basic and acidic residues" evidence="5">
    <location>
        <begin position="339"/>
        <end position="353"/>
    </location>
</feature>
<evidence type="ECO:0000313" key="8">
    <source>
        <dbReference type="Proteomes" id="UP001460270"/>
    </source>
</evidence>
<protein>
    <recommendedName>
        <fullName evidence="9">Solute carrier family 39 member 1</fullName>
    </recommendedName>
</protein>
<dbReference type="Proteomes" id="UP001460270">
    <property type="component" value="Unassembled WGS sequence"/>
</dbReference>
<feature type="transmembrane region" description="Helical" evidence="6">
    <location>
        <begin position="462"/>
        <end position="484"/>
    </location>
</feature>
<name>A0AAW0N230_9GOBI</name>
<keyword evidence="2 6" id="KW-0812">Transmembrane</keyword>
<dbReference type="GO" id="GO:0005886">
    <property type="term" value="C:plasma membrane"/>
    <property type="evidence" value="ECO:0007669"/>
    <property type="project" value="TreeGrafter"/>
</dbReference>
<dbReference type="AlphaFoldDB" id="A0AAW0N230"/>
<comment type="subcellular location">
    <subcellularLocation>
        <location evidence="1">Membrane</location>
        <topology evidence="1">Multi-pass membrane protein</topology>
    </subcellularLocation>
</comment>
<feature type="transmembrane region" description="Helical" evidence="6">
    <location>
        <begin position="397"/>
        <end position="420"/>
    </location>
</feature>
<feature type="region of interest" description="Disordered" evidence="5">
    <location>
        <begin position="326"/>
        <end position="353"/>
    </location>
</feature>